<accession>A0A8T0XX16</accession>
<comment type="caution">
    <text evidence="2">The sequence shown here is derived from an EMBL/GenBank/DDBJ whole genome shotgun (WGS) entry which is preliminary data.</text>
</comment>
<evidence type="ECO:0000256" key="1">
    <source>
        <dbReference type="SAM" id="MobiDB-lite"/>
    </source>
</evidence>
<name>A0A8T0XX16_PANVG</name>
<gene>
    <name evidence="2" type="ORF">PVAP13_1KG381500</name>
</gene>
<dbReference type="AlphaFoldDB" id="A0A8T0XX16"/>
<keyword evidence="3" id="KW-1185">Reference proteome</keyword>
<evidence type="ECO:0000313" key="2">
    <source>
        <dbReference type="EMBL" id="KAG2659829.1"/>
    </source>
</evidence>
<feature type="compositionally biased region" description="Basic and acidic residues" evidence="1">
    <location>
        <begin position="49"/>
        <end position="60"/>
    </location>
</feature>
<feature type="region of interest" description="Disordered" evidence="1">
    <location>
        <begin position="49"/>
        <end position="78"/>
    </location>
</feature>
<proteinExistence type="predicted"/>
<sequence>MWLHRNDSFQRTPTENLSTPFRASVVLPELSTVEQQMEKARERSIKWYHNMTDEQKAERNAKKRASRERSRSNARTIIASNEDQTDVICVTPFGTGASEVDDQITLKEVKREKDKRRYLEMADTSKHEKILNVASKKGYPNKVNMWIQLMERP</sequence>
<dbReference type="EMBL" id="CM029037">
    <property type="protein sequence ID" value="KAG2659829.1"/>
    <property type="molecule type" value="Genomic_DNA"/>
</dbReference>
<reference evidence="2" key="1">
    <citation type="submission" date="2020-05" db="EMBL/GenBank/DDBJ databases">
        <title>WGS assembly of Panicum virgatum.</title>
        <authorList>
            <person name="Lovell J.T."/>
            <person name="Jenkins J."/>
            <person name="Shu S."/>
            <person name="Juenger T.E."/>
            <person name="Schmutz J."/>
        </authorList>
    </citation>
    <scope>NUCLEOTIDE SEQUENCE</scope>
    <source>
        <strain evidence="2">AP13</strain>
    </source>
</reference>
<evidence type="ECO:0000313" key="3">
    <source>
        <dbReference type="Proteomes" id="UP000823388"/>
    </source>
</evidence>
<protein>
    <submittedName>
        <fullName evidence="2">Uncharacterized protein</fullName>
    </submittedName>
</protein>
<dbReference type="Proteomes" id="UP000823388">
    <property type="component" value="Chromosome 1K"/>
</dbReference>
<organism evidence="2 3">
    <name type="scientific">Panicum virgatum</name>
    <name type="common">Blackwell switchgrass</name>
    <dbReference type="NCBI Taxonomy" id="38727"/>
    <lineage>
        <taxon>Eukaryota</taxon>
        <taxon>Viridiplantae</taxon>
        <taxon>Streptophyta</taxon>
        <taxon>Embryophyta</taxon>
        <taxon>Tracheophyta</taxon>
        <taxon>Spermatophyta</taxon>
        <taxon>Magnoliopsida</taxon>
        <taxon>Liliopsida</taxon>
        <taxon>Poales</taxon>
        <taxon>Poaceae</taxon>
        <taxon>PACMAD clade</taxon>
        <taxon>Panicoideae</taxon>
        <taxon>Panicodae</taxon>
        <taxon>Paniceae</taxon>
        <taxon>Panicinae</taxon>
        <taxon>Panicum</taxon>
        <taxon>Panicum sect. Hiantes</taxon>
    </lineage>
</organism>